<dbReference type="Proteomes" id="UP000005408">
    <property type="component" value="Unassembled WGS sequence"/>
</dbReference>
<reference evidence="2" key="1">
    <citation type="submission" date="2022-08" db="UniProtKB">
        <authorList>
            <consortium name="EnsemblMetazoa"/>
        </authorList>
    </citation>
    <scope>IDENTIFICATION</scope>
    <source>
        <strain evidence="2">05x7-T-G4-1.051#20</strain>
    </source>
</reference>
<dbReference type="PANTHER" id="PTHR34153">
    <property type="entry name" value="SI:CH211-262H13.3-RELATED-RELATED"/>
    <property type="match status" value="1"/>
</dbReference>
<evidence type="ECO:0008006" key="4">
    <source>
        <dbReference type="Google" id="ProtNLM"/>
    </source>
</evidence>
<dbReference type="EnsemblMetazoa" id="G13947.1">
    <property type="protein sequence ID" value="G13947.1:cds"/>
    <property type="gene ID" value="G13947"/>
</dbReference>
<feature type="compositionally biased region" description="Low complexity" evidence="1">
    <location>
        <begin position="204"/>
        <end position="214"/>
    </location>
</feature>
<sequence length="450" mass="50924">MRKPEKTWQKFNLIKVKFSSDSKKECDQYDYTTTGETTEEESDIEEEMMPKRRPKKRIFSDFILDGVESTEEESCGTGSTEKHKKRIELPPPPPLPSLATRRLNSDGSRSPPRSDIVHQRSQSPASTNRSNQRSVSSSRSYTSEQRSRSPATSNRSGQRSRSPATSNRSDQRSRSPATAWSNRCHQQSISPAGSNRSEQRSRSHGSYSRSRSPSWFNTPRQRSRSPTRADRSFQHSRSPSAERSSRSHRRSRTPTRSERSNQSFNSGSLRSTQSLSTSGRRSKTGSLTVFPLTEEKFQRKTIFLLTEIRDLLQNSQRTEAHSQLPGSEFNFSVVDTIDDLNSVERSLEDKDFRTKMKTMLMKVGGMDEADGVKKCMQRCLSNAMMARMNLRGNKGKAAFCKTILYAVIKECVLANFPRATESNIDLVIGKYLKYAPERAGGGGRKEKNDA</sequence>
<evidence type="ECO:0000313" key="2">
    <source>
        <dbReference type="EnsemblMetazoa" id="G13947.1:cds"/>
    </source>
</evidence>
<evidence type="ECO:0000313" key="3">
    <source>
        <dbReference type="Proteomes" id="UP000005408"/>
    </source>
</evidence>
<feature type="region of interest" description="Disordered" evidence="1">
    <location>
        <begin position="21"/>
        <end position="284"/>
    </location>
</feature>
<feature type="compositionally biased region" description="Polar residues" evidence="1">
    <location>
        <begin position="150"/>
        <end position="196"/>
    </location>
</feature>
<evidence type="ECO:0000256" key="1">
    <source>
        <dbReference type="SAM" id="MobiDB-lite"/>
    </source>
</evidence>
<feature type="compositionally biased region" description="Polar residues" evidence="1">
    <location>
        <begin position="261"/>
        <end position="284"/>
    </location>
</feature>
<organism evidence="2 3">
    <name type="scientific">Magallana gigas</name>
    <name type="common">Pacific oyster</name>
    <name type="synonym">Crassostrea gigas</name>
    <dbReference type="NCBI Taxonomy" id="29159"/>
    <lineage>
        <taxon>Eukaryota</taxon>
        <taxon>Metazoa</taxon>
        <taxon>Spiralia</taxon>
        <taxon>Lophotrochozoa</taxon>
        <taxon>Mollusca</taxon>
        <taxon>Bivalvia</taxon>
        <taxon>Autobranchia</taxon>
        <taxon>Pteriomorphia</taxon>
        <taxon>Ostreida</taxon>
        <taxon>Ostreoidea</taxon>
        <taxon>Ostreidae</taxon>
        <taxon>Magallana</taxon>
    </lineage>
</organism>
<protein>
    <recommendedName>
        <fullName evidence="4">DUF4806 domain-containing protein</fullName>
    </recommendedName>
</protein>
<accession>A0A8W8IHC9</accession>
<feature type="compositionally biased region" description="Acidic residues" evidence="1">
    <location>
        <begin position="37"/>
        <end position="47"/>
    </location>
</feature>
<keyword evidence="3" id="KW-1185">Reference proteome</keyword>
<feature type="compositionally biased region" description="Low complexity" evidence="1">
    <location>
        <begin position="126"/>
        <end position="144"/>
    </location>
</feature>
<name>A0A8W8IHC9_MAGGI</name>
<dbReference type="PANTHER" id="PTHR34153:SF2">
    <property type="entry name" value="SI:CH211-262H13.3-RELATED"/>
    <property type="match status" value="1"/>
</dbReference>
<dbReference type="AlphaFoldDB" id="A0A8W8IHC9"/>
<proteinExistence type="predicted"/>
<feature type="compositionally biased region" description="Polar residues" evidence="1">
    <location>
        <begin position="215"/>
        <end position="226"/>
    </location>
</feature>